<reference evidence="2" key="1">
    <citation type="submission" date="2018-05" db="EMBL/GenBank/DDBJ databases">
        <authorList>
            <person name="Lanie J.A."/>
            <person name="Ng W.-L."/>
            <person name="Kazmierczak K.M."/>
            <person name="Andrzejewski T.M."/>
            <person name="Davidsen T.M."/>
            <person name="Wayne K.J."/>
            <person name="Tettelin H."/>
            <person name="Glass J.I."/>
            <person name="Rusch D."/>
            <person name="Podicherti R."/>
            <person name="Tsui H.-C.T."/>
            <person name="Winkler M.E."/>
        </authorList>
    </citation>
    <scope>NUCLEOTIDE SEQUENCE</scope>
</reference>
<dbReference type="EMBL" id="UINC01000555">
    <property type="protein sequence ID" value="SUZ57362.1"/>
    <property type="molecule type" value="Genomic_DNA"/>
</dbReference>
<name>A0A381NRZ6_9ZZZZ</name>
<dbReference type="AlphaFoldDB" id="A0A381NRZ6"/>
<keyword evidence="1" id="KW-0812">Transmembrane</keyword>
<sequence length="83" mass="9625">MRHTQRWTDGVQGGIRDVVSESEKELLSMWSFITCIAVLGIAYGIYRLVDQLPDVLFRVSEIQRDIADIRRKLVEDERESDEA</sequence>
<protein>
    <submittedName>
        <fullName evidence="2">Uncharacterized protein</fullName>
    </submittedName>
</protein>
<feature type="transmembrane region" description="Helical" evidence="1">
    <location>
        <begin position="29"/>
        <end position="49"/>
    </location>
</feature>
<proteinExistence type="predicted"/>
<evidence type="ECO:0000313" key="2">
    <source>
        <dbReference type="EMBL" id="SUZ57362.1"/>
    </source>
</evidence>
<evidence type="ECO:0000256" key="1">
    <source>
        <dbReference type="SAM" id="Phobius"/>
    </source>
</evidence>
<organism evidence="2">
    <name type="scientific">marine metagenome</name>
    <dbReference type="NCBI Taxonomy" id="408172"/>
    <lineage>
        <taxon>unclassified sequences</taxon>
        <taxon>metagenomes</taxon>
        <taxon>ecological metagenomes</taxon>
    </lineage>
</organism>
<keyword evidence="1" id="KW-0472">Membrane</keyword>
<accession>A0A381NRZ6</accession>
<gene>
    <name evidence="2" type="ORF">METZ01_LOCUS10216</name>
</gene>
<keyword evidence="1" id="KW-1133">Transmembrane helix</keyword>